<gene>
    <name evidence="3" type="ORF">O0S08_10295</name>
</gene>
<evidence type="ECO:0000256" key="2">
    <source>
        <dbReference type="SAM" id="Phobius"/>
    </source>
</evidence>
<protein>
    <recommendedName>
        <fullName evidence="5">Tetratricopeptide repeat protein</fullName>
    </recommendedName>
</protein>
<feature type="region of interest" description="Disordered" evidence="1">
    <location>
        <begin position="107"/>
        <end position="164"/>
    </location>
</feature>
<evidence type="ECO:0000313" key="4">
    <source>
        <dbReference type="Proteomes" id="UP001164459"/>
    </source>
</evidence>
<evidence type="ECO:0008006" key="5">
    <source>
        <dbReference type="Google" id="ProtNLM"/>
    </source>
</evidence>
<dbReference type="Proteomes" id="UP001164459">
    <property type="component" value="Chromosome"/>
</dbReference>
<feature type="transmembrane region" description="Helical" evidence="2">
    <location>
        <begin position="238"/>
        <end position="256"/>
    </location>
</feature>
<sequence>MILRLLLTLSLAAPATEEAAEAAYSAGDLEAALKMYLELAEAPGAHPPRALDGAHTSLRAMHREDPQGGHLCRARDMARELVRRDAFASEQERGAWIEMQAEDERDLAGVSCPDAGVGATERKASPETEQAVLEESGERVRSEPAARAEGPAPLSVPKDSSPWRPRSRIAAASALGAVGLGLLGWMAGALAGRARANEVIATITADAMADGREFTLGERAAVHDANDRHRRLDGIAKTVGIAGGVILLTSLAVLLVPPRGASRARVRASGAGLVYSF</sequence>
<organism evidence="3 4">
    <name type="scientific">Nannocystis punicea</name>
    <dbReference type="NCBI Taxonomy" id="2995304"/>
    <lineage>
        <taxon>Bacteria</taxon>
        <taxon>Pseudomonadati</taxon>
        <taxon>Myxococcota</taxon>
        <taxon>Polyangia</taxon>
        <taxon>Nannocystales</taxon>
        <taxon>Nannocystaceae</taxon>
        <taxon>Nannocystis</taxon>
    </lineage>
</organism>
<keyword evidence="4" id="KW-1185">Reference proteome</keyword>
<name>A0ABY7HB92_9BACT</name>
<accession>A0ABY7HB92</accession>
<evidence type="ECO:0000256" key="1">
    <source>
        <dbReference type="SAM" id="MobiDB-lite"/>
    </source>
</evidence>
<reference evidence="3" key="1">
    <citation type="submission" date="2022-11" db="EMBL/GenBank/DDBJ databases">
        <title>Minimal conservation of predation-associated metabolite biosynthetic gene clusters underscores biosynthetic potential of Myxococcota including descriptions for ten novel species: Archangium lansinium sp. nov., Myxococcus landrumus sp. nov., Nannocystis bai.</title>
        <authorList>
            <person name="Ahearne A."/>
            <person name="Stevens C."/>
            <person name="Dowd S."/>
        </authorList>
    </citation>
    <scope>NUCLEOTIDE SEQUENCE</scope>
    <source>
        <strain evidence="3">Fl3</strain>
    </source>
</reference>
<dbReference type="EMBL" id="CP114040">
    <property type="protein sequence ID" value="WAS96536.1"/>
    <property type="molecule type" value="Genomic_DNA"/>
</dbReference>
<feature type="compositionally biased region" description="Basic and acidic residues" evidence="1">
    <location>
        <begin position="136"/>
        <end position="146"/>
    </location>
</feature>
<keyword evidence="2" id="KW-1133">Transmembrane helix</keyword>
<evidence type="ECO:0000313" key="3">
    <source>
        <dbReference type="EMBL" id="WAS96536.1"/>
    </source>
</evidence>
<keyword evidence="2" id="KW-0812">Transmembrane</keyword>
<feature type="transmembrane region" description="Helical" evidence="2">
    <location>
        <begin position="169"/>
        <end position="191"/>
    </location>
</feature>
<dbReference type="RefSeq" id="WP_269038898.1">
    <property type="nucleotide sequence ID" value="NZ_CP114040.1"/>
</dbReference>
<keyword evidence="2" id="KW-0472">Membrane</keyword>
<proteinExistence type="predicted"/>